<evidence type="ECO:0000256" key="2">
    <source>
        <dbReference type="SAM" id="SignalP"/>
    </source>
</evidence>
<dbReference type="Proteomes" id="UP000320338">
    <property type="component" value="Unassembled WGS sequence"/>
</dbReference>
<evidence type="ECO:0000256" key="1">
    <source>
        <dbReference type="SAM" id="MobiDB-lite"/>
    </source>
</evidence>
<dbReference type="EMBL" id="BJNG01000006">
    <property type="protein sequence ID" value="GEC18639.1"/>
    <property type="molecule type" value="Genomic_DNA"/>
</dbReference>
<comment type="caution">
    <text evidence="3">The sequence shown here is derived from an EMBL/GenBank/DDBJ whole genome shotgun (WGS) entry which is preliminary data.</text>
</comment>
<keyword evidence="4" id="KW-1185">Reference proteome</keyword>
<keyword evidence="2" id="KW-0732">Signal</keyword>
<accession>A0A4Y3WL63</accession>
<reference evidence="3 4" key="1">
    <citation type="submission" date="2019-06" db="EMBL/GenBank/DDBJ databases">
        <title>Whole genome shotgun sequence of Pseudonocardia hydrocarbonoxydans NBRC 14498.</title>
        <authorList>
            <person name="Hosoyama A."/>
            <person name="Uohara A."/>
            <person name="Ohji S."/>
            <person name="Ichikawa N."/>
        </authorList>
    </citation>
    <scope>NUCLEOTIDE SEQUENCE [LARGE SCALE GENOMIC DNA]</scope>
    <source>
        <strain evidence="3 4">NBRC 14498</strain>
    </source>
</reference>
<feature type="region of interest" description="Disordered" evidence="1">
    <location>
        <begin position="30"/>
        <end position="64"/>
    </location>
</feature>
<proteinExistence type="predicted"/>
<dbReference type="RefSeq" id="WP_141277243.1">
    <property type="nucleotide sequence ID" value="NZ_BAAARZ010000021.1"/>
</dbReference>
<organism evidence="3 4">
    <name type="scientific">Pseudonocardia hydrocarbonoxydans</name>
    <dbReference type="NCBI Taxonomy" id="76726"/>
    <lineage>
        <taxon>Bacteria</taxon>
        <taxon>Bacillati</taxon>
        <taxon>Actinomycetota</taxon>
        <taxon>Actinomycetes</taxon>
        <taxon>Pseudonocardiales</taxon>
        <taxon>Pseudonocardiaceae</taxon>
        <taxon>Pseudonocardia</taxon>
    </lineage>
</organism>
<feature type="chain" id="PRO_5021249713" evidence="2">
    <location>
        <begin position="27"/>
        <end position="64"/>
    </location>
</feature>
<protein>
    <submittedName>
        <fullName evidence="3">Uncharacterized protein</fullName>
    </submittedName>
</protein>
<sequence>MPTSLKLAGFAAAVALVFGGALGVGAAVGSPAPAVSAERDGMTGTDGMPGMGGPQAPMAPMPGH</sequence>
<feature type="signal peptide" evidence="2">
    <location>
        <begin position="1"/>
        <end position="26"/>
    </location>
</feature>
<dbReference type="AlphaFoldDB" id="A0A4Y3WL63"/>
<gene>
    <name evidence="3" type="ORF">PHY01_09220</name>
</gene>
<feature type="compositionally biased region" description="Low complexity" evidence="1">
    <location>
        <begin position="30"/>
        <end position="46"/>
    </location>
</feature>
<name>A0A4Y3WL63_9PSEU</name>
<evidence type="ECO:0000313" key="4">
    <source>
        <dbReference type="Proteomes" id="UP000320338"/>
    </source>
</evidence>
<evidence type="ECO:0000313" key="3">
    <source>
        <dbReference type="EMBL" id="GEC18639.1"/>
    </source>
</evidence>